<dbReference type="GO" id="GO:0003729">
    <property type="term" value="F:mRNA binding"/>
    <property type="evidence" value="ECO:0007669"/>
    <property type="project" value="TreeGrafter"/>
</dbReference>
<dbReference type="InterPro" id="IPR011989">
    <property type="entry name" value="ARM-like"/>
</dbReference>
<protein>
    <recommendedName>
        <fullName evidence="5">PUM-HD domain-containing protein</fullName>
    </recommendedName>
</protein>
<evidence type="ECO:0000259" key="5">
    <source>
        <dbReference type="PROSITE" id="PS50303"/>
    </source>
</evidence>
<dbReference type="InterPro" id="IPR040059">
    <property type="entry name" value="PUM3"/>
</dbReference>
<dbReference type="GO" id="GO:0005730">
    <property type="term" value="C:nucleolus"/>
    <property type="evidence" value="ECO:0007669"/>
    <property type="project" value="TreeGrafter"/>
</dbReference>
<evidence type="ECO:0000256" key="3">
    <source>
        <dbReference type="PROSITE-ProRule" id="PRU00317"/>
    </source>
</evidence>
<evidence type="ECO:0000313" key="7">
    <source>
        <dbReference type="Proteomes" id="UP000243579"/>
    </source>
</evidence>
<name>A0A1V9YZZ5_ACHHY</name>
<dbReference type="OrthoDB" id="497380at2759"/>
<keyword evidence="1" id="KW-0677">Repeat</keyword>
<comment type="caution">
    <text evidence="6">The sequence shown here is derived from an EMBL/GenBank/DDBJ whole genome shotgun (WGS) entry which is preliminary data.</text>
</comment>
<dbReference type="SMART" id="SM00025">
    <property type="entry name" value="Pumilio"/>
    <property type="match status" value="4"/>
</dbReference>
<dbReference type="Pfam" id="PF08144">
    <property type="entry name" value="CPL"/>
    <property type="match status" value="1"/>
</dbReference>
<evidence type="ECO:0000256" key="2">
    <source>
        <dbReference type="ARBA" id="ARBA00022884"/>
    </source>
</evidence>
<proteinExistence type="predicted"/>
<evidence type="ECO:0000256" key="1">
    <source>
        <dbReference type="ARBA" id="ARBA00022737"/>
    </source>
</evidence>
<dbReference type="PANTHER" id="PTHR13389">
    <property type="entry name" value="PUMILIO HOMOLOG 3"/>
    <property type="match status" value="1"/>
</dbReference>
<dbReference type="InterPro" id="IPR016024">
    <property type="entry name" value="ARM-type_fold"/>
</dbReference>
<evidence type="ECO:0000256" key="4">
    <source>
        <dbReference type="SAM" id="MobiDB-lite"/>
    </source>
</evidence>
<gene>
    <name evidence="6" type="ORF">ACHHYP_04735</name>
</gene>
<dbReference type="PROSITE" id="PS50303">
    <property type="entry name" value="PUM_HD"/>
    <property type="match status" value="1"/>
</dbReference>
<dbReference type="InterPro" id="IPR033133">
    <property type="entry name" value="PUM-HD"/>
</dbReference>
<dbReference type="Pfam" id="PF00806">
    <property type="entry name" value="PUF"/>
    <property type="match status" value="2"/>
</dbReference>
<keyword evidence="2" id="KW-0694">RNA-binding</keyword>
<feature type="repeat" description="Pumilio" evidence="3">
    <location>
        <begin position="152"/>
        <end position="187"/>
    </location>
</feature>
<dbReference type="PROSITE" id="PS50302">
    <property type="entry name" value="PUM"/>
    <property type="match status" value="1"/>
</dbReference>
<dbReference type="AlphaFoldDB" id="A0A1V9YZZ5"/>
<dbReference type="Gene3D" id="1.25.10.10">
    <property type="entry name" value="Leucine-rich Repeat Variant"/>
    <property type="match status" value="2"/>
</dbReference>
<evidence type="ECO:0000313" key="6">
    <source>
        <dbReference type="EMBL" id="OQR91384.1"/>
    </source>
</evidence>
<dbReference type="EMBL" id="JNBR01000537">
    <property type="protein sequence ID" value="OQR91384.1"/>
    <property type="molecule type" value="Genomic_DNA"/>
</dbReference>
<feature type="compositionally biased region" description="Basic and acidic residues" evidence="4">
    <location>
        <begin position="29"/>
        <end position="43"/>
    </location>
</feature>
<dbReference type="InterPro" id="IPR001313">
    <property type="entry name" value="Pumilio_RNA-bd_rpt"/>
</dbReference>
<dbReference type="SUPFAM" id="SSF48371">
    <property type="entry name" value="ARM repeat"/>
    <property type="match status" value="1"/>
</dbReference>
<accession>A0A1V9YZZ5</accession>
<organism evidence="6 7">
    <name type="scientific">Achlya hypogyna</name>
    <name type="common">Oomycete</name>
    <name type="synonym">Protoachlya hypogyna</name>
    <dbReference type="NCBI Taxonomy" id="1202772"/>
    <lineage>
        <taxon>Eukaryota</taxon>
        <taxon>Sar</taxon>
        <taxon>Stramenopiles</taxon>
        <taxon>Oomycota</taxon>
        <taxon>Saprolegniomycetes</taxon>
        <taxon>Saprolegniales</taxon>
        <taxon>Achlyaceae</taxon>
        <taxon>Achlya</taxon>
    </lineage>
</organism>
<dbReference type="Proteomes" id="UP000243579">
    <property type="component" value="Unassembled WGS sequence"/>
</dbReference>
<feature type="region of interest" description="Disordered" evidence="4">
    <location>
        <begin position="1"/>
        <end position="67"/>
    </location>
</feature>
<reference evidence="6 7" key="1">
    <citation type="journal article" date="2014" name="Genome Biol. Evol.">
        <title>The secreted proteins of Achlya hypogyna and Thraustotheca clavata identify the ancestral oomycete secretome and reveal gene acquisitions by horizontal gene transfer.</title>
        <authorList>
            <person name="Misner I."/>
            <person name="Blouin N."/>
            <person name="Leonard G."/>
            <person name="Richards T.A."/>
            <person name="Lane C.E."/>
        </authorList>
    </citation>
    <scope>NUCLEOTIDE SEQUENCE [LARGE SCALE GENOMIC DNA]</scope>
    <source>
        <strain evidence="6 7">ATCC 48635</strain>
    </source>
</reference>
<dbReference type="InterPro" id="IPR012959">
    <property type="entry name" value="CPL_dom"/>
</dbReference>
<keyword evidence="7" id="KW-1185">Reference proteome</keyword>
<dbReference type="PANTHER" id="PTHR13389:SF0">
    <property type="entry name" value="PUMILIO HOMOLOG 3"/>
    <property type="match status" value="1"/>
</dbReference>
<dbReference type="GO" id="GO:0006417">
    <property type="term" value="P:regulation of translation"/>
    <property type="evidence" value="ECO:0007669"/>
    <property type="project" value="TreeGrafter"/>
</dbReference>
<sequence length="592" mass="64842">MAPITGTKRPATSTNDAAAKKAKTGHKFAGKDGQKPAGKDGKKPFAKKPFAKDGKKPYESKKPLTKDGNVDYKLQRKMNRPHYEVVKRAKEIWNIIRERNVPKEKRTALCDELYGLVQGKIYDVAAKHDASRVIQSLLKFGSPAQRSGAVKELQPYILELAKMQYGYFLVQKMLKYGNKDDRALIVKEMTGHVVKLATHNVAANILEAAHEYLQPRQLSGLKLEFYGKEFALFKSEYEATGAKKTLADIVAHSPAKKEEILAHVADILNKMIDKQLLGMAFVQALLLEYMTVASADQVNAMVPNVRDAAVALLATRNGAKVVTLTLSLGNPKDRKRVIKTLKDKVLEATNHISGYLVIMRIMDVVDDTVLVQKSVLSELHGHWHDVALHPNGAKLLLQLLSPLNSKYLGPDEIALMQPPMVPGPDGTPVVNYKKEPAVRRAELWKGLQPTIEAMCEEHAAALLRSKSGGQVLFEVLKATENQGLVAAVVDAIVNDEPEEGAEPLFSDLVGHKLLQRLVKETAIAGLLLKALSAATIGEWAASNRGAFVLLSFLHADDTAAKKTLTAAVKAKKLSKEAKAQAGTTLLLQKLNL</sequence>
<feature type="compositionally biased region" description="Basic and acidic residues" evidence="4">
    <location>
        <begin position="50"/>
        <end position="67"/>
    </location>
</feature>
<dbReference type="STRING" id="1202772.A0A1V9YZZ5"/>
<feature type="domain" description="PUM-HD" evidence="5">
    <location>
        <begin position="88"/>
        <end position="479"/>
    </location>
</feature>